<reference evidence="1" key="1">
    <citation type="submission" date="2011-01" db="EMBL/GenBank/DDBJ databases">
        <authorList>
            <person name="Muzny D."/>
            <person name="Qin X."/>
            <person name="Buhay C."/>
            <person name="Dugan-Rocha S."/>
            <person name="Ding Y."/>
            <person name="Chen G."/>
            <person name="Hawes A."/>
            <person name="Holder M."/>
            <person name="Jhangiani S."/>
            <person name="Johnson A."/>
            <person name="Khan Z."/>
            <person name="Li Z."/>
            <person name="Liu W."/>
            <person name="Liu X."/>
            <person name="Perez L."/>
            <person name="Shen H."/>
            <person name="Wang Q."/>
            <person name="Watt J."/>
            <person name="Xi L."/>
            <person name="Xin Y."/>
            <person name="Zhou J."/>
            <person name="Deng J."/>
            <person name="Jiang H."/>
            <person name="Liu Y."/>
            <person name="Qu J."/>
            <person name="Song X.-Z."/>
            <person name="Zhang L."/>
            <person name="Villasana D."/>
            <person name="Johnson A."/>
            <person name="Liu J."/>
            <person name="Liyanage D."/>
            <person name="Lorensuhewa L."/>
            <person name="Robinson T."/>
            <person name="Song A."/>
            <person name="Song B.-B."/>
            <person name="Dinh H."/>
            <person name="Thornton R."/>
            <person name="Coyle M."/>
            <person name="Francisco L."/>
            <person name="Jackson L."/>
            <person name="Javaid M."/>
            <person name="Korchina V."/>
            <person name="Kovar C."/>
            <person name="Mata R."/>
            <person name="Mathew T."/>
            <person name="Ngo R."/>
            <person name="Nguyen L."/>
            <person name="Nguyen N."/>
            <person name="Okwuonu G."/>
            <person name="Ongeri F."/>
            <person name="Pham C."/>
            <person name="Simmons D."/>
            <person name="Wilczek-Boney K."/>
            <person name="Hale W."/>
            <person name="Jakkamsetti A."/>
            <person name="Pham P."/>
            <person name="Ruth R."/>
            <person name="San Lucas F."/>
            <person name="Warren J."/>
            <person name="Zhang J."/>
            <person name="Zhao Z."/>
            <person name="Zhou C."/>
            <person name="Zhu D."/>
            <person name="Lee S."/>
            <person name="Bess C."/>
            <person name="Blankenburg K."/>
            <person name="Forbes L."/>
            <person name="Fu Q."/>
            <person name="Gubbala S."/>
            <person name="Hirani K."/>
            <person name="Jayaseelan J.C."/>
            <person name="Lara F."/>
            <person name="Munidasa M."/>
            <person name="Palculict T."/>
            <person name="Patil S."/>
            <person name="Pu L.-L."/>
            <person name="Saada N."/>
            <person name="Tang L."/>
            <person name="Weissenberger G."/>
            <person name="Zhu Y."/>
            <person name="Hemphill L."/>
            <person name="Shang Y."/>
            <person name="Youmans B."/>
            <person name="Ayvaz T."/>
            <person name="Ross M."/>
            <person name="Santibanez J."/>
            <person name="Aqrawi P."/>
            <person name="Gross S."/>
            <person name="Joshi V."/>
            <person name="Fowler G."/>
            <person name="Nazareth L."/>
            <person name="Reid J."/>
            <person name="Worley K."/>
            <person name="Petrosino J."/>
            <person name="Highlander S."/>
            <person name="Gibbs R."/>
        </authorList>
    </citation>
    <scope>NUCLEOTIDE SEQUENCE [LARGE SCALE GENOMIC DNA]</scope>
    <source>
        <strain evidence="1">ATCC 33269</strain>
    </source>
</reference>
<dbReference type="AlphaFoldDB" id="E7RQA7"/>
<accession>E7RQA7</accession>
<proteinExistence type="predicted"/>
<dbReference type="Pfam" id="PF14054">
    <property type="entry name" value="DUF4249"/>
    <property type="match status" value="1"/>
</dbReference>
<organism evidence="1 2">
    <name type="scientific">Hoylesella oralis ATCC 33269</name>
    <dbReference type="NCBI Taxonomy" id="873533"/>
    <lineage>
        <taxon>Bacteria</taxon>
        <taxon>Pseudomonadati</taxon>
        <taxon>Bacteroidota</taxon>
        <taxon>Bacteroidia</taxon>
        <taxon>Bacteroidales</taxon>
        <taxon>Prevotellaceae</taxon>
        <taxon>Hoylesella</taxon>
    </lineage>
</organism>
<dbReference type="STRING" id="28134.SAMN05444288_1930"/>
<dbReference type="Proteomes" id="UP000005580">
    <property type="component" value="Unassembled WGS sequence"/>
</dbReference>
<dbReference type="HOGENOM" id="CLU_051132_0_0_10"/>
<dbReference type="RefSeq" id="WP_004369487.1">
    <property type="nucleotide sequence ID" value="NZ_GL833119.1"/>
</dbReference>
<dbReference type="InterPro" id="IPR025345">
    <property type="entry name" value="DUF4249"/>
</dbReference>
<gene>
    <name evidence="1" type="ORF">HMPREF0663_11358</name>
</gene>
<name>E7RQA7_9BACT</name>
<evidence type="ECO:0000313" key="2">
    <source>
        <dbReference type="Proteomes" id="UP000005580"/>
    </source>
</evidence>
<keyword evidence="2" id="KW-1185">Reference proteome</keyword>
<protein>
    <recommendedName>
        <fullName evidence="3">DUF4249 domain-containing protein</fullName>
    </recommendedName>
</protein>
<dbReference type="EMBL" id="AEPE02000005">
    <property type="protein sequence ID" value="EFZ36445.1"/>
    <property type="molecule type" value="Genomic_DNA"/>
</dbReference>
<comment type="caution">
    <text evidence="1">The sequence shown here is derived from an EMBL/GenBank/DDBJ whole genome shotgun (WGS) entry which is preliminary data.</text>
</comment>
<sequence>MKRYLFILSIFVINVSCRDNFDLGKLGDTRKIVAYTFPSLNDTTFIYLSGSIPISLSQEKDKKQIPPINNADIKYTVNGNICKVHPYKHGYYYVLAKQHVGDIIQMQVSAEGYPAISSSTVIPESVPILFKQIDLVSRIDDDYTKTDYYQLQASFSDLVGTEDFYGIKVLIRTISPQRSSGHGNKQKNGMQGNPSAQRDTSLIWAALDIHGEELFKPLSDLDKNLGFSNHFYQYFYIFNDRSINGKSYTLHLNIPTYQTQVQSTNEAKVQFKIFLYKLSPEYYHFLKSLNDIINNDLAKHGLAQITPTFSNITGGIGVMGACNHTQCDWIDLPQQ</sequence>
<dbReference type="eggNOG" id="ENOG50339XG">
    <property type="taxonomic scope" value="Bacteria"/>
</dbReference>
<evidence type="ECO:0008006" key="3">
    <source>
        <dbReference type="Google" id="ProtNLM"/>
    </source>
</evidence>
<evidence type="ECO:0000313" key="1">
    <source>
        <dbReference type="EMBL" id="EFZ36445.1"/>
    </source>
</evidence>